<evidence type="ECO:0000313" key="1">
    <source>
        <dbReference type="EMBL" id="GAA2416407.1"/>
    </source>
</evidence>
<keyword evidence="2" id="KW-1185">Reference proteome</keyword>
<protein>
    <submittedName>
        <fullName evidence="1">Uncharacterized protein</fullName>
    </submittedName>
</protein>
<organism evidence="1 2">
    <name type="scientific">Actinomadura vinacea</name>
    <dbReference type="NCBI Taxonomy" id="115336"/>
    <lineage>
        <taxon>Bacteria</taxon>
        <taxon>Bacillati</taxon>
        <taxon>Actinomycetota</taxon>
        <taxon>Actinomycetes</taxon>
        <taxon>Streptosporangiales</taxon>
        <taxon>Thermomonosporaceae</taxon>
        <taxon>Actinomadura</taxon>
    </lineage>
</organism>
<dbReference type="EMBL" id="BAAARW010000011">
    <property type="protein sequence ID" value="GAA2416407.1"/>
    <property type="molecule type" value="Genomic_DNA"/>
</dbReference>
<sequence length="166" mass="18006">MIDLTDEFLQPRPGTICHWPAGLDHPVAGTWTITIPLEPFSADDEYEPATFRPGTGGPELVTTDISLDFIKLPAAELATLSRRTFTFPVNPEDGYIDGSIYLVAAHCPVDVTRIEFGQAAPGHITATLHAYFDFDAAGGIDIHNRTADLKTILRFELGRPVSSGSP</sequence>
<accession>A0ABN3IYZ2</accession>
<name>A0ABN3IYZ2_9ACTN</name>
<reference evidence="1 2" key="1">
    <citation type="journal article" date="2019" name="Int. J. Syst. Evol. Microbiol.">
        <title>The Global Catalogue of Microorganisms (GCM) 10K type strain sequencing project: providing services to taxonomists for standard genome sequencing and annotation.</title>
        <authorList>
            <consortium name="The Broad Institute Genomics Platform"/>
            <consortium name="The Broad Institute Genome Sequencing Center for Infectious Disease"/>
            <person name="Wu L."/>
            <person name="Ma J."/>
        </authorList>
    </citation>
    <scope>NUCLEOTIDE SEQUENCE [LARGE SCALE GENOMIC DNA]</scope>
    <source>
        <strain evidence="1 2">JCM 3325</strain>
    </source>
</reference>
<dbReference type="Proteomes" id="UP001501231">
    <property type="component" value="Unassembled WGS sequence"/>
</dbReference>
<proteinExistence type="predicted"/>
<gene>
    <name evidence="1" type="ORF">GCM10010191_28510</name>
</gene>
<comment type="caution">
    <text evidence="1">The sequence shown here is derived from an EMBL/GenBank/DDBJ whole genome shotgun (WGS) entry which is preliminary data.</text>
</comment>
<evidence type="ECO:0000313" key="2">
    <source>
        <dbReference type="Proteomes" id="UP001501231"/>
    </source>
</evidence>
<dbReference type="RefSeq" id="WP_344589399.1">
    <property type="nucleotide sequence ID" value="NZ_BAAARW010000011.1"/>
</dbReference>